<evidence type="ECO:0000313" key="2">
    <source>
        <dbReference type="Proteomes" id="UP000001425"/>
    </source>
</evidence>
<dbReference type="KEGG" id="syn:slr0468"/>
<name>Q55165_SYNY3</name>
<protein>
    <submittedName>
        <fullName evidence="1">Slr0468 protein</fullName>
    </submittedName>
</protein>
<evidence type="ECO:0000313" key="1">
    <source>
        <dbReference type="EMBL" id="BAA10303.1"/>
    </source>
</evidence>
<proteinExistence type="predicted"/>
<dbReference type="EMBL" id="BA000022">
    <property type="protein sequence ID" value="BAA10303.1"/>
    <property type="molecule type" value="Genomic_DNA"/>
</dbReference>
<accession>Q55165</accession>
<dbReference type="STRING" id="1148.gene:10499803"/>
<dbReference type="InParanoid" id="Q55165"/>
<gene>
    <name evidence="1" type="ordered locus">slr0468</name>
</gene>
<organism evidence="1 2">
    <name type="scientific">Synechocystis sp. (strain ATCC 27184 / PCC 6803 / Kazusa)</name>
    <dbReference type="NCBI Taxonomy" id="1111708"/>
    <lineage>
        <taxon>Bacteria</taxon>
        <taxon>Bacillati</taxon>
        <taxon>Cyanobacteriota</taxon>
        <taxon>Cyanophyceae</taxon>
        <taxon>Synechococcales</taxon>
        <taxon>Merismopediaceae</taxon>
        <taxon>Synechocystis</taxon>
    </lineage>
</organism>
<reference evidence="1 2" key="2">
    <citation type="journal article" date="1996" name="DNA Res.">
        <title>Sequence analysis of the genome of the unicellular cyanobacterium Synechocystis sp. strain PCC6803. II. Sequence determination of the entire genome and assignment of potential protein-coding regions.</title>
        <authorList>
            <person name="Kaneko T."/>
            <person name="Sato S."/>
            <person name="Kotani H."/>
            <person name="Tanaka A."/>
            <person name="Asamizu E."/>
            <person name="Nakamura Y."/>
            <person name="Miyajima N."/>
            <person name="Hirosawa M."/>
            <person name="Sugiura M."/>
            <person name="Sasamoto S."/>
            <person name="Kimura T."/>
            <person name="Hosouchi T."/>
            <person name="Matsuno A."/>
            <person name="Muraki A."/>
            <person name="Nakazaki N."/>
            <person name="Naruo K."/>
            <person name="Okumura S."/>
            <person name="Shimpo S."/>
            <person name="Takeuchi C."/>
            <person name="Wada T."/>
            <person name="Watanabe A."/>
            <person name="Yamada M."/>
            <person name="Yasuda M."/>
            <person name="Tabata S."/>
        </authorList>
    </citation>
    <scope>NUCLEOTIDE SEQUENCE [LARGE SCALE GENOMIC DNA]</scope>
    <source>
        <strain evidence="2">ATCC 27184 / PCC 6803 / Kazusa</strain>
    </source>
</reference>
<dbReference type="IntAct" id="Q55165">
    <property type="interactions" value="1"/>
</dbReference>
<dbReference type="Proteomes" id="UP000001425">
    <property type="component" value="Chromosome"/>
</dbReference>
<keyword evidence="2" id="KW-1185">Reference proteome</keyword>
<reference evidence="1 2" key="1">
    <citation type="journal article" date="1995" name="DNA Res.">
        <title>Sequence analysis of the genome of the unicellular cyanobacterium Synechocystis sp. strain PCC6803. I. Sequence features in the 1 Mb region from map positions 64% to 92% of the genome.</title>
        <authorList>
            <person name="Kaneko T."/>
            <person name="Tanaka A."/>
            <person name="Sato S."/>
            <person name="Kotani H."/>
            <person name="Sazuka T."/>
            <person name="Miyajima N."/>
            <person name="Sugiura M."/>
            <person name="Tabata S."/>
        </authorList>
    </citation>
    <scope>NUCLEOTIDE SEQUENCE [LARGE SCALE GENOMIC DNA]</scope>
    <source>
        <strain evidence="2">ATCC 27184 / PCC 6803 / Kazusa</strain>
    </source>
</reference>
<dbReference type="EnsemblBacteria" id="BAA10303">
    <property type="protein sequence ID" value="BAA10303"/>
    <property type="gene ID" value="BAA10303"/>
</dbReference>
<dbReference type="AlphaFoldDB" id="Q55165"/>
<sequence length="436" mass="51302">MALPSKFNLTLGFWKPIWAIPRKFKSKLLFSNFKSVVPSTMSNKIPKNRTRTFDLTPGEKPDMSPYLFHLTTKDSLINILEHQKLILIIPRGANKEKHPYKMVCFTESPPFALDFFRYRWSDRKDRINLEYGLGFSKETMVHKGVYPTVYLDESLFSYVKDLKKRVDGSQKSTNEMKKEMELLIAQISPLFENADLRGYTWEREWRCTRGDSLEFDYVDIRYICCPRAEQEAIRKIIEDSNEVEAIQHIQFLENWQEYDEITTFLQRRQFTGDDELEELLAEKCRTNNLINYYNSHYKKIDELKTHLNQVVNYINNKKEEIQDSINREAILEYIAENFGEESIEGGVKSIINDGSIDLGLIIANVAYCVKQKVKKQVKGKKVDGEYIRRSIEENYADNQTQKERNNDNKVIEDIESGMNSSFNSKWERIIDPLEQH</sequence>
<dbReference type="PaxDb" id="1148-1001161"/>
<dbReference type="PIR" id="S74385">
    <property type="entry name" value="S74385"/>
</dbReference>